<dbReference type="GO" id="GO:0003677">
    <property type="term" value="F:DNA binding"/>
    <property type="evidence" value="ECO:0007669"/>
    <property type="project" value="UniProtKB-KW"/>
</dbReference>
<dbReference type="GO" id="GO:0006355">
    <property type="term" value="P:regulation of DNA-templated transcription"/>
    <property type="evidence" value="ECO:0007669"/>
    <property type="project" value="InterPro"/>
</dbReference>
<keyword evidence="2" id="KW-0238">DNA-binding</keyword>
<dbReference type="Gene3D" id="1.10.10.10">
    <property type="entry name" value="Winged helix-like DNA-binding domain superfamily/Winged helix DNA-binding domain"/>
    <property type="match status" value="1"/>
</dbReference>
<protein>
    <submittedName>
        <fullName evidence="5">Putative LuxR family transcriptional regulator</fullName>
    </submittedName>
</protein>
<accession>F5XEE3</accession>
<dbReference type="Pfam" id="PF13191">
    <property type="entry name" value="AAA_16"/>
    <property type="match status" value="1"/>
</dbReference>
<feature type="domain" description="HTH luxR-type" evidence="4">
    <location>
        <begin position="825"/>
        <end position="890"/>
    </location>
</feature>
<dbReference type="SUPFAM" id="SSF52540">
    <property type="entry name" value="P-loop containing nucleoside triphosphate hydrolases"/>
    <property type="match status" value="1"/>
</dbReference>
<gene>
    <name evidence="5" type="ordered locus">MLP_46770</name>
</gene>
<sequence>MNRMSALDGRAPSRVPVPTAKLAIPRPLDRGVRRDRLLGVLDAATVDQVLLLSAPAGHGKTSLVAEWCNRTPERTAWVSLDRADRSETALWATILASLGACAAVSADSPVRLLDPPGDAAAVLAFAERLTGGLARLQAPVRLVLDDLHVLAGSEAMNVVESLLSYLPNGLQIILATRSDPRLPLARWRVSGRLVEVRSDRLAFTKAEARDLVERSGLRLRDDQLTTLVEQTGGWAAGLRLATMSLASTDDPDGFLTDLAGNDRAIADYLVSEVLSRLPTEAGSMLRRLSICDQLSASLAEALTGTSEAVELLTALERESSLVVSHGSGRQWFRIHPLLRAHLKADLHRCDPRLKEQLYAVAARWYAADGDPAAGLRCAAHVSDPAVSSAIVHEHALTLLGEGQFDVLRDAWRRYPTEALDAEPTVALVLALAFLDAGEATIAAELAKRADRRLARRTDDDERVAATHRWLRALVRVRLTWLSGELDHVPMPEPDTQDLPLDLNLPSELALSRLTTALASAAGGDLDEARRHATSSLRAAELGDQPYVAAQATVILAVVAVARGELQEAGALAARADASAPESQWSGTAEQSVTSGIRCYSALMAGDPVQAISLAAPSIRFHAGELAAQQPTAALATMVVAVARHDLGDHDDSALAALREIRARIPSDPLSRKVLAVGSLWEQEISLALGQAERAREVLQAMRSTLGSTGDVAYLRACAAIARGRHDAGRELLDSIIDGRHAPLAEWVEVACRVQLASLGLRLRRRAEARVLLREALELAAGQGALRPLIIAPEPVIELLAGDSQLLGSEHAELIRTVLGLRPAERQRGGLPLTPRELEVLTMLPNLCSVSDIAADLSVSVNTVKTHLKAIYAKLSVDSRRKAIEVGRRHGYLVP</sequence>
<evidence type="ECO:0000256" key="3">
    <source>
        <dbReference type="ARBA" id="ARBA00023163"/>
    </source>
</evidence>
<dbReference type="InterPro" id="IPR000792">
    <property type="entry name" value="Tscrpt_reg_LuxR_C"/>
</dbReference>
<dbReference type="Proteomes" id="UP000007947">
    <property type="component" value="Chromosome"/>
</dbReference>
<proteinExistence type="predicted"/>
<evidence type="ECO:0000256" key="2">
    <source>
        <dbReference type="ARBA" id="ARBA00023125"/>
    </source>
</evidence>
<dbReference type="CDD" id="cd06170">
    <property type="entry name" value="LuxR_C_like"/>
    <property type="match status" value="1"/>
</dbReference>
<dbReference type="PANTHER" id="PTHR44688:SF16">
    <property type="entry name" value="DNA-BINDING TRANSCRIPTIONAL ACTIVATOR DEVR_DOSR"/>
    <property type="match status" value="1"/>
</dbReference>
<dbReference type="Gene3D" id="3.40.50.300">
    <property type="entry name" value="P-loop containing nucleotide triphosphate hydrolases"/>
    <property type="match status" value="1"/>
</dbReference>
<dbReference type="InterPro" id="IPR041664">
    <property type="entry name" value="AAA_16"/>
</dbReference>
<evidence type="ECO:0000313" key="5">
    <source>
        <dbReference type="EMBL" id="BAK37691.1"/>
    </source>
</evidence>
<dbReference type="InterPro" id="IPR016032">
    <property type="entry name" value="Sig_transdc_resp-reg_C-effctor"/>
</dbReference>
<dbReference type="InterPro" id="IPR011990">
    <property type="entry name" value="TPR-like_helical_dom_sf"/>
</dbReference>
<keyword evidence="3" id="KW-0804">Transcription</keyword>
<dbReference type="KEGG" id="mph:MLP_46770"/>
<keyword evidence="6" id="KW-1185">Reference proteome</keyword>
<reference evidence="5 6" key="1">
    <citation type="submission" date="2011-05" db="EMBL/GenBank/DDBJ databases">
        <title>Whole genome sequence of Microlunatus phosphovorus NM-1.</title>
        <authorList>
            <person name="Hosoyama A."/>
            <person name="Sasaki K."/>
            <person name="Harada T."/>
            <person name="Igarashi R."/>
            <person name="Kawakoshi A."/>
            <person name="Sasagawa M."/>
            <person name="Fukada J."/>
            <person name="Nakamura S."/>
            <person name="Katano Y."/>
            <person name="Hanada S."/>
            <person name="Kamagata Y."/>
            <person name="Nakamura N."/>
            <person name="Yamazaki S."/>
            <person name="Fujita N."/>
        </authorList>
    </citation>
    <scope>NUCLEOTIDE SEQUENCE [LARGE SCALE GENOMIC DNA]</scope>
    <source>
        <strain evidence="6">ATCC 700054 / DSM 10555 / JCM 9379 / NBRC 101784 / NCIMB 13414 / VKM Ac-1990 / NM-1</strain>
    </source>
</reference>
<dbReference type="HOGENOM" id="CLU_006325_1_0_11"/>
<dbReference type="SUPFAM" id="SSF46894">
    <property type="entry name" value="C-terminal effector domain of the bipartite response regulators"/>
    <property type="match status" value="1"/>
</dbReference>
<dbReference type="Pfam" id="PF25873">
    <property type="entry name" value="WHD_MalT"/>
    <property type="match status" value="1"/>
</dbReference>
<dbReference type="InterPro" id="IPR027417">
    <property type="entry name" value="P-loop_NTPase"/>
</dbReference>
<dbReference type="SMART" id="SM00421">
    <property type="entry name" value="HTH_LUXR"/>
    <property type="match status" value="1"/>
</dbReference>
<dbReference type="eggNOG" id="COG2909">
    <property type="taxonomic scope" value="Bacteria"/>
</dbReference>
<dbReference type="PROSITE" id="PS50043">
    <property type="entry name" value="HTH_LUXR_2"/>
    <property type="match status" value="1"/>
</dbReference>
<keyword evidence="1" id="KW-0805">Transcription regulation</keyword>
<evidence type="ECO:0000313" key="6">
    <source>
        <dbReference type="Proteomes" id="UP000007947"/>
    </source>
</evidence>
<organism evidence="5 6">
    <name type="scientific">Microlunatus phosphovorus (strain ATCC 700054 / DSM 10555 / JCM 9379 / NBRC 101784 / NCIMB 13414 / VKM Ac-1990 / NM-1)</name>
    <dbReference type="NCBI Taxonomy" id="1032480"/>
    <lineage>
        <taxon>Bacteria</taxon>
        <taxon>Bacillati</taxon>
        <taxon>Actinomycetota</taxon>
        <taxon>Actinomycetes</taxon>
        <taxon>Propionibacteriales</taxon>
        <taxon>Propionibacteriaceae</taxon>
        <taxon>Microlunatus</taxon>
    </lineage>
</organism>
<dbReference type="AlphaFoldDB" id="F5XEE3"/>
<dbReference type="Gene3D" id="1.25.40.10">
    <property type="entry name" value="Tetratricopeptide repeat domain"/>
    <property type="match status" value="1"/>
</dbReference>
<dbReference type="InterPro" id="IPR036388">
    <property type="entry name" value="WH-like_DNA-bd_sf"/>
</dbReference>
<dbReference type="EMBL" id="AP012204">
    <property type="protein sequence ID" value="BAK37691.1"/>
    <property type="molecule type" value="Genomic_DNA"/>
</dbReference>
<dbReference type="STRING" id="1032480.MLP_46770"/>
<dbReference type="Pfam" id="PF00196">
    <property type="entry name" value="GerE"/>
    <property type="match status" value="1"/>
</dbReference>
<dbReference type="PANTHER" id="PTHR44688">
    <property type="entry name" value="DNA-BINDING TRANSCRIPTIONAL ACTIVATOR DEVR_DOSR"/>
    <property type="match status" value="1"/>
</dbReference>
<dbReference type="InterPro" id="IPR059106">
    <property type="entry name" value="WHD_MalT"/>
</dbReference>
<evidence type="ECO:0000259" key="4">
    <source>
        <dbReference type="PROSITE" id="PS50043"/>
    </source>
</evidence>
<evidence type="ECO:0000256" key="1">
    <source>
        <dbReference type="ARBA" id="ARBA00023015"/>
    </source>
</evidence>
<name>F5XEE3_MICPN</name>